<keyword evidence="1" id="KW-0732">Signal</keyword>
<dbReference type="NCBIfam" id="NF040942">
    <property type="entry name" value="hypo_ExtJ"/>
    <property type="match status" value="1"/>
</dbReference>
<evidence type="ECO:0008006" key="4">
    <source>
        <dbReference type="Google" id="ProtNLM"/>
    </source>
</evidence>
<organism evidence="2 3">
    <name type="scientific">Candidatus Nitrobium versatile</name>
    <dbReference type="NCBI Taxonomy" id="2884831"/>
    <lineage>
        <taxon>Bacteria</taxon>
        <taxon>Pseudomonadati</taxon>
        <taxon>Nitrospirota</taxon>
        <taxon>Nitrospiria</taxon>
        <taxon>Nitrospirales</taxon>
        <taxon>Nitrospiraceae</taxon>
        <taxon>Candidatus Nitrobium</taxon>
    </lineage>
</organism>
<protein>
    <recommendedName>
        <fullName evidence="4">DUF5666 domain-containing protein</fullName>
    </recommendedName>
</protein>
<sequence>MKMKALIALVVAMVFTLGVAGLSFATDMKGTVTKIDGKKVTIKDAAGKDSTVEVKNAKDVKVGDMVTVKDGTATKEAAPAKKKATSGGY</sequence>
<feature type="chain" id="PRO_5036693406" description="DUF5666 domain-containing protein" evidence="1">
    <location>
        <begin position="26"/>
        <end position="89"/>
    </location>
</feature>
<reference evidence="2" key="2">
    <citation type="submission" date="2021-08" db="EMBL/GenBank/DDBJ databases">
        <authorList>
            <person name="Dalcin Martins P."/>
        </authorList>
    </citation>
    <scope>NUCLEOTIDE SEQUENCE</scope>
    <source>
        <strain evidence="2">MAG_39</strain>
    </source>
</reference>
<dbReference type="EMBL" id="JAIOIV010000132">
    <property type="protein sequence ID" value="MBZ0158001.1"/>
    <property type="molecule type" value="Genomic_DNA"/>
</dbReference>
<dbReference type="Proteomes" id="UP000705867">
    <property type="component" value="Unassembled WGS sequence"/>
</dbReference>
<evidence type="ECO:0000313" key="3">
    <source>
        <dbReference type="Proteomes" id="UP000705867"/>
    </source>
</evidence>
<gene>
    <name evidence="2" type="ORF">K8I29_17530</name>
</gene>
<accession>A0A953M318</accession>
<name>A0A953M318_9BACT</name>
<proteinExistence type="predicted"/>
<evidence type="ECO:0000256" key="1">
    <source>
        <dbReference type="SAM" id="SignalP"/>
    </source>
</evidence>
<reference evidence="2" key="1">
    <citation type="journal article" date="2021" name="bioRxiv">
        <title>Unraveling nitrogen, sulfur and carbon metabolic pathways and microbial community transcriptional responses to substrate deprivation and toxicity stresses in a bioreactor mimicking anoxic brackish coastal sediment conditions.</title>
        <authorList>
            <person name="Martins P.D."/>
            <person name="Echeveste M.J."/>
            <person name="Arshad A."/>
            <person name="Kurth J."/>
            <person name="Ouboter H."/>
            <person name="Jetten M.S.M."/>
            <person name="Welte C.U."/>
        </authorList>
    </citation>
    <scope>NUCLEOTIDE SEQUENCE</scope>
    <source>
        <strain evidence="2">MAG_39</strain>
    </source>
</reference>
<dbReference type="AlphaFoldDB" id="A0A953M318"/>
<feature type="signal peptide" evidence="1">
    <location>
        <begin position="1"/>
        <end position="25"/>
    </location>
</feature>
<evidence type="ECO:0000313" key="2">
    <source>
        <dbReference type="EMBL" id="MBZ0158001.1"/>
    </source>
</evidence>
<comment type="caution">
    <text evidence="2">The sequence shown here is derived from an EMBL/GenBank/DDBJ whole genome shotgun (WGS) entry which is preliminary data.</text>
</comment>